<dbReference type="AlphaFoldDB" id="A0A443P997"/>
<keyword evidence="3" id="KW-0256">Endoplasmic reticulum</keyword>
<evidence type="ECO:0000256" key="3">
    <source>
        <dbReference type="ARBA" id="ARBA00022824"/>
    </source>
</evidence>
<dbReference type="EMBL" id="QPKB01000006">
    <property type="protein sequence ID" value="RWR87320.1"/>
    <property type="molecule type" value="Genomic_DNA"/>
</dbReference>
<evidence type="ECO:0000256" key="4">
    <source>
        <dbReference type="ARBA" id="ARBA00022989"/>
    </source>
</evidence>
<dbReference type="GO" id="GO:0005789">
    <property type="term" value="C:endoplasmic reticulum membrane"/>
    <property type="evidence" value="ECO:0007669"/>
    <property type="project" value="UniProtKB-SubCell"/>
</dbReference>
<feature type="transmembrane region" description="Helical" evidence="6">
    <location>
        <begin position="168"/>
        <end position="188"/>
    </location>
</feature>
<organism evidence="7 8">
    <name type="scientific">Cinnamomum micranthum f. kanehirae</name>
    <dbReference type="NCBI Taxonomy" id="337451"/>
    <lineage>
        <taxon>Eukaryota</taxon>
        <taxon>Viridiplantae</taxon>
        <taxon>Streptophyta</taxon>
        <taxon>Embryophyta</taxon>
        <taxon>Tracheophyta</taxon>
        <taxon>Spermatophyta</taxon>
        <taxon>Magnoliopsida</taxon>
        <taxon>Magnoliidae</taxon>
        <taxon>Laurales</taxon>
        <taxon>Lauraceae</taxon>
        <taxon>Cinnamomum</taxon>
    </lineage>
</organism>
<accession>A0A443P997</accession>
<dbReference type="GO" id="GO:0070072">
    <property type="term" value="P:vacuolar proton-transporting V-type ATPase complex assembly"/>
    <property type="evidence" value="ECO:0007669"/>
    <property type="project" value="InterPro"/>
</dbReference>
<dbReference type="PANTHER" id="PTHR31394">
    <property type="entry name" value="TRANSMEMBRANE PROTEIN 199"/>
    <property type="match status" value="1"/>
</dbReference>
<dbReference type="InterPro" id="IPR021013">
    <property type="entry name" value="ATPase_Vma12"/>
</dbReference>
<evidence type="ECO:0000256" key="6">
    <source>
        <dbReference type="SAM" id="Phobius"/>
    </source>
</evidence>
<dbReference type="Proteomes" id="UP000283530">
    <property type="component" value="Unassembled WGS sequence"/>
</dbReference>
<evidence type="ECO:0000256" key="2">
    <source>
        <dbReference type="ARBA" id="ARBA00022692"/>
    </source>
</evidence>
<comment type="subcellular location">
    <subcellularLocation>
        <location evidence="1">Endoplasmic reticulum membrane</location>
        <topology evidence="1">Multi-pass membrane protein</topology>
    </subcellularLocation>
</comment>
<evidence type="ECO:0000313" key="7">
    <source>
        <dbReference type="EMBL" id="RWR87320.1"/>
    </source>
</evidence>
<name>A0A443P997_9MAGN</name>
<protein>
    <submittedName>
        <fullName evidence="7">Vma12 domain-containing protein</fullName>
    </submittedName>
</protein>
<feature type="transmembrane region" description="Helical" evidence="6">
    <location>
        <begin position="137"/>
        <end position="156"/>
    </location>
</feature>
<keyword evidence="8" id="KW-1185">Reference proteome</keyword>
<evidence type="ECO:0000256" key="5">
    <source>
        <dbReference type="ARBA" id="ARBA00023136"/>
    </source>
</evidence>
<gene>
    <name evidence="7" type="ORF">CKAN_01625700</name>
</gene>
<reference evidence="7 8" key="1">
    <citation type="journal article" date="2019" name="Nat. Plants">
        <title>Stout camphor tree genome fills gaps in understanding of flowering plant genome evolution.</title>
        <authorList>
            <person name="Chaw S.M."/>
            <person name="Liu Y.C."/>
            <person name="Wu Y.W."/>
            <person name="Wang H.Y."/>
            <person name="Lin C.I."/>
            <person name="Wu C.S."/>
            <person name="Ke H.M."/>
            <person name="Chang L.Y."/>
            <person name="Hsu C.Y."/>
            <person name="Yang H.T."/>
            <person name="Sudianto E."/>
            <person name="Hsu M.H."/>
            <person name="Wu K.P."/>
            <person name="Wang L.N."/>
            <person name="Leebens-Mack J.H."/>
            <person name="Tsai I.J."/>
        </authorList>
    </citation>
    <scope>NUCLEOTIDE SEQUENCE [LARGE SCALE GENOMIC DNA]</scope>
    <source>
        <strain evidence="8">cv. Chaw 1501</strain>
        <tissue evidence="7">Young leaves</tissue>
    </source>
</reference>
<dbReference type="PANTHER" id="PTHR31394:SF1">
    <property type="entry name" value="TRANSMEMBRANE PROTEIN 199"/>
    <property type="match status" value="1"/>
</dbReference>
<proteinExistence type="predicted"/>
<keyword evidence="5 6" id="KW-0472">Membrane</keyword>
<sequence>MTNNEVGSHMGGLIITNNDTIRSFLSSASQNPDLNYELQQIASNLSSQSSIPYKALRNLWSASPSASRPKLLHLFSGSDFVLTSPKQREKSEELKERLRKLADLAERNAYKELVRDITPMRRAPEDSFSSYKDQIGFGLHVVVTMFTGFLVGYAAFRALFNRNPVMSAAGGILGLVCCMLLETVLFIIRTSDSSTAASSSTSKFKKQQ</sequence>
<comment type="caution">
    <text evidence="7">The sequence shown here is derived from an EMBL/GenBank/DDBJ whole genome shotgun (WGS) entry which is preliminary data.</text>
</comment>
<dbReference type="OrthoDB" id="2018698at2759"/>
<keyword evidence="4 6" id="KW-1133">Transmembrane helix</keyword>
<evidence type="ECO:0000256" key="1">
    <source>
        <dbReference type="ARBA" id="ARBA00004477"/>
    </source>
</evidence>
<evidence type="ECO:0000313" key="8">
    <source>
        <dbReference type="Proteomes" id="UP000283530"/>
    </source>
</evidence>
<keyword evidence="2 6" id="KW-0812">Transmembrane</keyword>